<gene>
    <name evidence="1" type="ORF">B0T18DRAFT_446750</name>
</gene>
<name>A0AA40EVE5_9PEZI</name>
<keyword evidence="2" id="KW-1185">Reference proteome</keyword>
<proteinExistence type="predicted"/>
<evidence type="ECO:0000313" key="2">
    <source>
        <dbReference type="Proteomes" id="UP001172155"/>
    </source>
</evidence>
<dbReference type="AlphaFoldDB" id="A0AA40EVE5"/>
<evidence type="ECO:0000313" key="1">
    <source>
        <dbReference type="EMBL" id="KAK0746171.1"/>
    </source>
</evidence>
<dbReference type="Proteomes" id="UP001172155">
    <property type="component" value="Unassembled WGS sequence"/>
</dbReference>
<accession>A0AA40EVE5</accession>
<sequence>MARHNDDYCAPYQFEVAGFQTWKPDVDNTAHKFSLHFTFRENVTTVVTECNLNDTTHPEPGPRPDNERRFVCENPNVHFMWEDAGPGALTVIEQACPKQNGEPSGFEVSGTTRPEVECFATEPSFALGAGTYCLSKTQYLLVNVTG</sequence>
<evidence type="ECO:0008006" key="3">
    <source>
        <dbReference type="Google" id="ProtNLM"/>
    </source>
</evidence>
<dbReference type="EMBL" id="JAUKUD010000004">
    <property type="protein sequence ID" value="KAK0746171.1"/>
    <property type="molecule type" value="Genomic_DNA"/>
</dbReference>
<reference evidence="1" key="1">
    <citation type="submission" date="2023-06" db="EMBL/GenBank/DDBJ databases">
        <title>Genome-scale phylogeny and comparative genomics of the fungal order Sordariales.</title>
        <authorList>
            <consortium name="Lawrence Berkeley National Laboratory"/>
            <person name="Hensen N."/>
            <person name="Bonometti L."/>
            <person name="Westerberg I."/>
            <person name="Brannstrom I.O."/>
            <person name="Guillou S."/>
            <person name="Cros-Aarteil S."/>
            <person name="Calhoun S."/>
            <person name="Haridas S."/>
            <person name="Kuo A."/>
            <person name="Mondo S."/>
            <person name="Pangilinan J."/>
            <person name="Riley R."/>
            <person name="LaButti K."/>
            <person name="Andreopoulos B."/>
            <person name="Lipzen A."/>
            <person name="Chen C."/>
            <person name="Yanf M."/>
            <person name="Daum C."/>
            <person name="Ng V."/>
            <person name="Clum A."/>
            <person name="Steindorff A."/>
            <person name="Ohm R."/>
            <person name="Martin F."/>
            <person name="Silar P."/>
            <person name="Natvig D."/>
            <person name="Lalanne C."/>
            <person name="Gautier V."/>
            <person name="Ament-velasquez S.L."/>
            <person name="Kruys A."/>
            <person name="Hutchinson M.I."/>
            <person name="Powell A.J."/>
            <person name="Barry K."/>
            <person name="Miller A.N."/>
            <person name="Grigoriev I.V."/>
            <person name="Debuchy R."/>
            <person name="Gladieux P."/>
            <person name="Thoren M.H."/>
            <person name="Johannesson H."/>
        </authorList>
    </citation>
    <scope>NUCLEOTIDE SEQUENCE</scope>
    <source>
        <strain evidence="1">SMH3187-1</strain>
    </source>
</reference>
<comment type="caution">
    <text evidence="1">The sequence shown here is derived from an EMBL/GenBank/DDBJ whole genome shotgun (WGS) entry which is preliminary data.</text>
</comment>
<organism evidence="1 2">
    <name type="scientific">Schizothecium vesticola</name>
    <dbReference type="NCBI Taxonomy" id="314040"/>
    <lineage>
        <taxon>Eukaryota</taxon>
        <taxon>Fungi</taxon>
        <taxon>Dikarya</taxon>
        <taxon>Ascomycota</taxon>
        <taxon>Pezizomycotina</taxon>
        <taxon>Sordariomycetes</taxon>
        <taxon>Sordariomycetidae</taxon>
        <taxon>Sordariales</taxon>
        <taxon>Schizotheciaceae</taxon>
        <taxon>Schizothecium</taxon>
    </lineage>
</organism>
<protein>
    <recommendedName>
        <fullName evidence="3">AA1-like domain-containing protein</fullName>
    </recommendedName>
</protein>